<name>A0ABT8Z1L8_9SPIR</name>
<evidence type="ECO:0000313" key="2">
    <source>
        <dbReference type="EMBL" id="MDO7021705.1"/>
    </source>
</evidence>
<accession>A0ABT8Z1L8</accession>
<keyword evidence="3" id="KW-1185">Reference proteome</keyword>
<dbReference type="Proteomes" id="UP001175147">
    <property type="component" value="Unassembled WGS sequence"/>
</dbReference>
<feature type="domain" description="DUF4132" evidence="1">
    <location>
        <begin position="9"/>
        <end position="114"/>
    </location>
</feature>
<protein>
    <submittedName>
        <fullName evidence="2">DUF4132 domain-containing protein</fullName>
    </submittedName>
</protein>
<dbReference type="InterPro" id="IPR025406">
    <property type="entry name" value="DUF4132"/>
</dbReference>
<evidence type="ECO:0000259" key="1">
    <source>
        <dbReference type="Pfam" id="PF13569"/>
    </source>
</evidence>
<dbReference type="EMBL" id="JAUPBM010000277">
    <property type="protein sequence ID" value="MDO7021705.1"/>
    <property type="molecule type" value="Genomic_DNA"/>
</dbReference>
<comment type="caution">
    <text evidence="2">The sequence shown here is derived from an EMBL/GenBank/DDBJ whole genome shotgun (WGS) entry which is preliminary data.</text>
</comment>
<dbReference type="RefSeq" id="WP_304392516.1">
    <property type="nucleotide sequence ID" value="NZ_JAUPBM010000277.1"/>
</dbReference>
<dbReference type="Pfam" id="PF13569">
    <property type="entry name" value="DUF4132"/>
    <property type="match status" value="1"/>
</dbReference>
<organism evidence="2 3">
    <name type="scientific">Brachyspira innocens</name>
    <dbReference type="NCBI Taxonomy" id="13264"/>
    <lineage>
        <taxon>Bacteria</taxon>
        <taxon>Pseudomonadati</taxon>
        <taxon>Spirochaetota</taxon>
        <taxon>Spirochaetia</taxon>
        <taxon>Brachyspirales</taxon>
        <taxon>Brachyspiraceae</taxon>
        <taxon>Brachyspira</taxon>
    </lineage>
</organism>
<reference evidence="2" key="1">
    <citation type="submission" date="2023-07" db="EMBL/GenBank/DDBJ databases">
        <title>Mucosal microbiota of week-old chicken and adult hens.</title>
        <authorList>
            <person name="Volf J."/>
            <person name="Karasova D."/>
            <person name="Crhanova M."/>
            <person name="Faldynova M."/>
            <person name="Prikrylova H."/>
            <person name="Zeman M."/>
            <person name="Babak V."/>
            <person name="Rajova J."/>
            <person name="Rychlik I."/>
        </authorList>
    </citation>
    <scope>NUCLEOTIDE SEQUENCE</scope>
    <source>
        <strain evidence="2">ET902</strain>
    </source>
</reference>
<evidence type="ECO:0000313" key="3">
    <source>
        <dbReference type="Proteomes" id="UP001175147"/>
    </source>
</evidence>
<proteinExistence type="predicted"/>
<gene>
    <name evidence="2" type="ORF">Q5M86_13090</name>
</gene>
<sequence length="224" mass="26133">SFMKDTSYALAILLASGEKYSYDIFKDIFIDNAMMNRFASSLIWNLYNKDSNFITTFRYSGDGSYSNCEDEEVKIDDNSFIGLASPVEMDDNTINKWRKQLEDYEISQPINQLTVIKLDKNNLKSEIEKIDNLEIAYGTFEAFGARYEMYSEYIGYDVVKSYSLKTKNGDTFTIDADVNSNTDFHDRVKINIYFDNENGEEVSKRFVYTLLVLMIWDFRLTDLF</sequence>
<feature type="non-terminal residue" evidence="2">
    <location>
        <position position="1"/>
    </location>
</feature>